<comment type="subcellular location">
    <subcellularLocation>
        <location evidence="1">Nucleus</location>
    </subcellularLocation>
</comment>
<proteinExistence type="inferred from homology"/>
<dbReference type="SMART" id="SM00353">
    <property type="entry name" value="HLH"/>
    <property type="match status" value="1"/>
</dbReference>
<dbReference type="EMBL" id="BDGG01000003">
    <property type="protein sequence ID" value="GAU96801.1"/>
    <property type="molecule type" value="Genomic_DNA"/>
</dbReference>
<keyword evidence="10" id="KW-1185">Reference proteome</keyword>
<dbReference type="OrthoDB" id="10578143at2759"/>
<dbReference type="PANTHER" id="PTHR45776">
    <property type="entry name" value="MIP04163P"/>
    <property type="match status" value="1"/>
</dbReference>
<dbReference type="GO" id="GO:0000981">
    <property type="term" value="F:DNA-binding transcription factor activity, RNA polymerase II-specific"/>
    <property type="evidence" value="ECO:0007669"/>
    <property type="project" value="TreeGrafter"/>
</dbReference>
<feature type="region of interest" description="Disordered" evidence="7">
    <location>
        <begin position="1"/>
        <end position="100"/>
    </location>
</feature>
<dbReference type="InterPro" id="IPR036638">
    <property type="entry name" value="HLH_DNA-bd_sf"/>
</dbReference>
<dbReference type="Gene3D" id="4.10.280.10">
    <property type="entry name" value="Helix-loop-helix DNA-binding domain"/>
    <property type="match status" value="1"/>
</dbReference>
<comment type="similarity">
    <text evidence="2">Belongs to the MiT/TFE family.</text>
</comment>
<dbReference type="SUPFAM" id="SSF47459">
    <property type="entry name" value="HLH, helix-loop-helix DNA-binding domain"/>
    <property type="match status" value="1"/>
</dbReference>
<dbReference type="GO" id="GO:0000978">
    <property type="term" value="F:RNA polymerase II cis-regulatory region sequence-specific DNA binding"/>
    <property type="evidence" value="ECO:0007669"/>
    <property type="project" value="TreeGrafter"/>
</dbReference>
<evidence type="ECO:0000313" key="10">
    <source>
        <dbReference type="Proteomes" id="UP000186922"/>
    </source>
</evidence>
<accession>A0A1D1V524</accession>
<dbReference type="GO" id="GO:0046983">
    <property type="term" value="F:protein dimerization activity"/>
    <property type="evidence" value="ECO:0007669"/>
    <property type="project" value="InterPro"/>
</dbReference>
<dbReference type="GO" id="GO:0005634">
    <property type="term" value="C:nucleus"/>
    <property type="evidence" value="ECO:0007669"/>
    <property type="project" value="UniProtKB-SubCell"/>
</dbReference>
<dbReference type="PROSITE" id="PS50888">
    <property type="entry name" value="BHLH"/>
    <property type="match status" value="1"/>
</dbReference>
<comment type="caution">
    <text evidence="9">The sequence shown here is derived from an EMBL/GenBank/DDBJ whole genome shotgun (WGS) entry which is preliminary data.</text>
</comment>
<dbReference type="PANTHER" id="PTHR45776:SF2">
    <property type="entry name" value="MIP04163P"/>
    <property type="match status" value="1"/>
</dbReference>
<dbReference type="Proteomes" id="UP000186922">
    <property type="component" value="Unassembled WGS sequence"/>
</dbReference>
<evidence type="ECO:0000256" key="6">
    <source>
        <dbReference type="ARBA" id="ARBA00023242"/>
    </source>
</evidence>
<evidence type="ECO:0000313" key="9">
    <source>
        <dbReference type="EMBL" id="GAU96801.1"/>
    </source>
</evidence>
<feature type="compositionally biased region" description="Polar residues" evidence="7">
    <location>
        <begin position="51"/>
        <end position="75"/>
    </location>
</feature>
<evidence type="ECO:0000256" key="7">
    <source>
        <dbReference type="SAM" id="MobiDB-lite"/>
    </source>
</evidence>
<dbReference type="AlphaFoldDB" id="A0A1D1V524"/>
<evidence type="ECO:0000256" key="4">
    <source>
        <dbReference type="ARBA" id="ARBA00023125"/>
    </source>
</evidence>
<keyword evidence="3" id="KW-0805">Transcription regulation</keyword>
<dbReference type="Pfam" id="PF00010">
    <property type="entry name" value="HLH"/>
    <property type="match status" value="1"/>
</dbReference>
<evidence type="ECO:0000256" key="1">
    <source>
        <dbReference type="ARBA" id="ARBA00004123"/>
    </source>
</evidence>
<evidence type="ECO:0000256" key="3">
    <source>
        <dbReference type="ARBA" id="ARBA00023015"/>
    </source>
</evidence>
<dbReference type="STRING" id="947166.A0A1D1V524"/>
<evidence type="ECO:0000259" key="8">
    <source>
        <dbReference type="PROSITE" id="PS50888"/>
    </source>
</evidence>
<evidence type="ECO:0000256" key="5">
    <source>
        <dbReference type="ARBA" id="ARBA00023163"/>
    </source>
</evidence>
<reference evidence="9 10" key="1">
    <citation type="journal article" date="2016" name="Nat. Commun.">
        <title>Extremotolerant tardigrade genome and improved radiotolerance of human cultured cells by tardigrade-unique protein.</title>
        <authorList>
            <person name="Hashimoto T."/>
            <person name="Horikawa D.D."/>
            <person name="Saito Y."/>
            <person name="Kuwahara H."/>
            <person name="Kozuka-Hata H."/>
            <person name="Shin-I T."/>
            <person name="Minakuchi Y."/>
            <person name="Ohishi K."/>
            <person name="Motoyama A."/>
            <person name="Aizu T."/>
            <person name="Enomoto A."/>
            <person name="Kondo K."/>
            <person name="Tanaka S."/>
            <person name="Hara Y."/>
            <person name="Koshikawa S."/>
            <person name="Sagara H."/>
            <person name="Miura T."/>
            <person name="Yokobori S."/>
            <person name="Miyagawa K."/>
            <person name="Suzuki Y."/>
            <person name="Kubo T."/>
            <person name="Oyama M."/>
            <person name="Kohara Y."/>
            <person name="Fujiyama A."/>
            <person name="Arakawa K."/>
            <person name="Katayama T."/>
            <person name="Toyoda A."/>
            <person name="Kunieda T."/>
        </authorList>
    </citation>
    <scope>NUCLEOTIDE SEQUENCE [LARGE SCALE GENOMIC DNA]</scope>
    <source>
        <strain evidence="9 10">YOKOZUNA-1</strain>
    </source>
</reference>
<protein>
    <recommendedName>
        <fullName evidence="8">BHLH domain-containing protein</fullName>
    </recommendedName>
</protein>
<evidence type="ECO:0000256" key="2">
    <source>
        <dbReference type="ARBA" id="ARBA00008289"/>
    </source>
</evidence>
<feature type="compositionally biased region" description="Basic residues" evidence="7">
    <location>
        <begin position="1"/>
        <end position="15"/>
    </location>
</feature>
<gene>
    <name evidence="9" type="primary">RvY_08189-1</name>
    <name evidence="9" type="synonym">RvY_08189.1</name>
    <name evidence="9" type="ORF">RvY_08189</name>
</gene>
<feature type="domain" description="BHLH" evidence="8">
    <location>
        <begin position="88"/>
        <end position="138"/>
    </location>
</feature>
<keyword evidence="4" id="KW-0238">DNA-binding</keyword>
<sequence>MAPHRYHQKPKRRSNTKTMNEMIEDIMELENQSHSGKPRGQKSAAKPSPMGDSNNYRILDASTGQLLSPKKSSSYRLPRSRGGSDNRKKKDDHNVIERKRRNNINNLIKELRSLVPPAINETSKGGTLKATVDYLRGLKSDAESLRVYANSHKQCDQNNRKLQERIKELEQALNQKQANVRHPVEHDQALPGSPPTIPHKRDSMELTFRPPINAFTNAFKMELEQQYESQVFPAYEYLEAPSIPQDLQPVEFSDEDFAEILKGVAPSEMAHPVMHDPLVSYFDMDGLEAQNGLVHFM</sequence>
<organism evidence="9 10">
    <name type="scientific">Ramazzottius varieornatus</name>
    <name type="common">Water bear</name>
    <name type="synonym">Tardigrade</name>
    <dbReference type="NCBI Taxonomy" id="947166"/>
    <lineage>
        <taxon>Eukaryota</taxon>
        <taxon>Metazoa</taxon>
        <taxon>Ecdysozoa</taxon>
        <taxon>Tardigrada</taxon>
        <taxon>Eutardigrada</taxon>
        <taxon>Parachela</taxon>
        <taxon>Hypsibioidea</taxon>
        <taxon>Ramazzottiidae</taxon>
        <taxon>Ramazzottius</taxon>
    </lineage>
</organism>
<dbReference type="InterPro" id="IPR011598">
    <property type="entry name" value="bHLH_dom"/>
</dbReference>
<feature type="compositionally biased region" description="Basic and acidic residues" evidence="7">
    <location>
        <begin position="82"/>
        <end position="97"/>
    </location>
</feature>
<keyword evidence="5" id="KW-0804">Transcription</keyword>
<name>A0A1D1V524_RAMVA</name>
<feature type="region of interest" description="Disordered" evidence="7">
    <location>
        <begin position="178"/>
        <end position="202"/>
    </location>
</feature>
<keyword evidence="6" id="KW-0539">Nucleus</keyword>